<dbReference type="KEGG" id="afx:JZ786_09565"/>
<keyword evidence="3" id="KW-1003">Cell membrane</keyword>
<comment type="similarity">
    <text evidence="2">Belongs to the UPF0702 family.</text>
</comment>
<organism evidence="9 10">
    <name type="scientific">Alicyclobacillus mengziensis</name>
    <dbReference type="NCBI Taxonomy" id="2931921"/>
    <lineage>
        <taxon>Bacteria</taxon>
        <taxon>Bacillati</taxon>
        <taxon>Bacillota</taxon>
        <taxon>Bacilli</taxon>
        <taxon>Bacillales</taxon>
        <taxon>Alicyclobacillaceae</taxon>
        <taxon>Alicyclobacillus</taxon>
    </lineage>
</organism>
<sequence>MHIPFFFLTITTLITFIVLLLLVRWLGATQLTQLTFFNWVAGASMGNLAANMIASGSMRDFVTGGYTLVLFTAASLLAAYVALKSRSFRRVANGEPIVLIHKGKILRHNLGKTKVNLDVLMMLLREKGYFAYDDIQYAILEPTGNLSILPSQGSQSVSKDDLAYGPDMSSEGQGPYVEIVVDGEIDRDKLVSTDHDDAWIQHQIRKHGGRSLSDVMFLAVNKDGHVLIDLSREAEEDPSDELL</sequence>
<dbReference type="Pfam" id="PF04239">
    <property type="entry name" value="DUF421"/>
    <property type="match status" value="1"/>
</dbReference>
<comment type="subcellular location">
    <subcellularLocation>
        <location evidence="1">Cell membrane</location>
        <topology evidence="1">Multi-pass membrane protein</topology>
    </subcellularLocation>
</comment>
<dbReference type="RefSeq" id="WP_206658455.1">
    <property type="nucleotide sequence ID" value="NZ_CP071182.1"/>
</dbReference>
<dbReference type="InterPro" id="IPR023090">
    <property type="entry name" value="UPF0702_alpha/beta_dom_sf"/>
</dbReference>
<evidence type="ECO:0000256" key="7">
    <source>
        <dbReference type="SAM" id="Phobius"/>
    </source>
</evidence>
<feature type="transmembrane region" description="Helical" evidence="7">
    <location>
        <begin position="6"/>
        <end position="27"/>
    </location>
</feature>
<evidence type="ECO:0000256" key="1">
    <source>
        <dbReference type="ARBA" id="ARBA00004651"/>
    </source>
</evidence>
<evidence type="ECO:0000256" key="3">
    <source>
        <dbReference type="ARBA" id="ARBA00022475"/>
    </source>
</evidence>
<dbReference type="GO" id="GO:0005886">
    <property type="term" value="C:plasma membrane"/>
    <property type="evidence" value="ECO:0007669"/>
    <property type="project" value="UniProtKB-SubCell"/>
</dbReference>
<evidence type="ECO:0000256" key="4">
    <source>
        <dbReference type="ARBA" id="ARBA00022692"/>
    </source>
</evidence>
<dbReference type="InterPro" id="IPR007353">
    <property type="entry name" value="DUF421"/>
</dbReference>
<accession>A0A9X7Z825</accession>
<name>A0A9X7Z825_9BACL</name>
<dbReference type="EMBL" id="CP071182">
    <property type="protein sequence ID" value="QSO49142.1"/>
    <property type="molecule type" value="Genomic_DNA"/>
</dbReference>
<reference evidence="9 10" key="1">
    <citation type="submission" date="2021-02" db="EMBL/GenBank/DDBJ databases">
        <title>Alicyclobacillus curvatus sp. nov. and Alicyclobacillus mengziensis sp. nov., two acidophilic bacteria isolated from acid mine drainage.</title>
        <authorList>
            <person name="Huang Y."/>
        </authorList>
    </citation>
    <scope>NUCLEOTIDE SEQUENCE [LARGE SCALE GENOMIC DNA]</scope>
    <source>
        <strain evidence="9 10">S30H14</strain>
    </source>
</reference>
<gene>
    <name evidence="9" type="ORF">JZ786_09565</name>
</gene>
<protein>
    <submittedName>
        <fullName evidence="9">DUF421 domain-containing protein</fullName>
    </submittedName>
</protein>
<proteinExistence type="inferred from homology"/>
<feature type="transmembrane region" description="Helical" evidence="7">
    <location>
        <begin position="66"/>
        <end position="83"/>
    </location>
</feature>
<evidence type="ECO:0000256" key="6">
    <source>
        <dbReference type="ARBA" id="ARBA00023136"/>
    </source>
</evidence>
<evidence type="ECO:0000256" key="2">
    <source>
        <dbReference type="ARBA" id="ARBA00006448"/>
    </source>
</evidence>
<keyword evidence="5 7" id="KW-1133">Transmembrane helix</keyword>
<feature type="domain" description="YetF C-terminal" evidence="8">
    <location>
        <begin position="84"/>
        <end position="220"/>
    </location>
</feature>
<feature type="transmembrane region" description="Helical" evidence="7">
    <location>
        <begin position="34"/>
        <end position="54"/>
    </location>
</feature>
<dbReference type="PANTHER" id="PTHR34582:SF6">
    <property type="entry name" value="UPF0702 TRANSMEMBRANE PROTEIN YCAP"/>
    <property type="match status" value="1"/>
</dbReference>
<keyword evidence="6 7" id="KW-0472">Membrane</keyword>
<keyword evidence="4 7" id="KW-0812">Transmembrane</keyword>
<evidence type="ECO:0000256" key="5">
    <source>
        <dbReference type="ARBA" id="ARBA00022989"/>
    </source>
</evidence>
<dbReference type="Gene3D" id="3.30.240.20">
    <property type="entry name" value="bsu07140 like domains"/>
    <property type="match status" value="2"/>
</dbReference>
<evidence type="ECO:0000313" key="10">
    <source>
        <dbReference type="Proteomes" id="UP000663505"/>
    </source>
</evidence>
<evidence type="ECO:0000259" key="8">
    <source>
        <dbReference type="Pfam" id="PF04239"/>
    </source>
</evidence>
<dbReference type="PANTHER" id="PTHR34582">
    <property type="entry name" value="UPF0702 TRANSMEMBRANE PROTEIN YCAP"/>
    <property type="match status" value="1"/>
</dbReference>
<dbReference type="Proteomes" id="UP000663505">
    <property type="component" value="Chromosome"/>
</dbReference>
<dbReference type="AlphaFoldDB" id="A0A9X7Z825"/>
<keyword evidence="10" id="KW-1185">Reference proteome</keyword>
<evidence type="ECO:0000313" key="9">
    <source>
        <dbReference type="EMBL" id="QSO49142.1"/>
    </source>
</evidence>